<proteinExistence type="inferred from homology"/>
<dbReference type="SUPFAM" id="SSF48208">
    <property type="entry name" value="Six-hairpin glycosidases"/>
    <property type="match status" value="1"/>
</dbReference>
<dbReference type="Gene3D" id="1.50.10.10">
    <property type="match status" value="1"/>
</dbReference>
<dbReference type="FunFam" id="1.50.10.10:FF:000021">
    <property type="entry name" value="N-acylglucosamine 2-epimerase"/>
    <property type="match status" value="1"/>
</dbReference>
<gene>
    <name evidence="3" type="ORF">FF011L_46610</name>
</gene>
<evidence type="ECO:0000313" key="4">
    <source>
        <dbReference type="Proteomes" id="UP000320672"/>
    </source>
</evidence>
<dbReference type="AlphaFoldDB" id="A0A517MLY3"/>
<comment type="similarity">
    <text evidence="1">Belongs to the N-acylglucosamine 2-epimerase family.</text>
</comment>
<evidence type="ECO:0000313" key="3">
    <source>
        <dbReference type="EMBL" id="QDS95860.1"/>
    </source>
</evidence>
<reference evidence="3 4" key="1">
    <citation type="submission" date="2019-02" db="EMBL/GenBank/DDBJ databases">
        <title>Deep-cultivation of Planctomycetes and their phenomic and genomic characterization uncovers novel biology.</title>
        <authorList>
            <person name="Wiegand S."/>
            <person name="Jogler M."/>
            <person name="Boedeker C."/>
            <person name="Pinto D."/>
            <person name="Vollmers J."/>
            <person name="Rivas-Marin E."/>
            <person name="Kohn T."/>
            <person name="Peeters S.H."/>
            <person name="Heuer A."/>
            <person name="Rast P."/>
            <person name="Oberbeckmann S."/>
            <person name="Bunk B."/>
            <person name="Jeske O."/>
            <person name="Meyerdierks A."/>
            <person name="Storesund J.E."/>
            <person name="Kallscheuer N."/>
            <person name="Luecker S."/>
            <person name="Lage O.M."/>
            <person name="Pohl T."/>
            <person name="Merkel B.J."/>
            <person name="Hornburger P."/>
            <person name="Mueller R.-W."/>
            <person name="Bruemmer F."/>
            <person name="Labrenz M."/>
            <person name="Spormann A.M."/>
            <person name="Op den Camp H."/>
            <person name="Overmann J."/>
            <person name="Amann R."/>
            <person name="Jetten M.S.M."/>
            <person name="Mascher T."/>
            <person name="Medema M.H."/>
            <person name="Devos D.P."/>
            <person name="Kaster A.-K."/>
            <person name="Ovreas L."/>
            <person name="Rohde M."/>
            <person name="Galperin M.Y."/>
            <person name="Jogler C."/>
        </authorList>
    </citation>
    <scope>NUCLEOTIDE SEQUENCE [LARGE SCALE GENOMIC DNA]</scope>
    <source>
        <strain evidence="3 4">FF011L</strain>
    </source>
</reference>
<evidence type="ECO:0000256" key="2">
    <source>
        <dbReference type="ARBA" id="ARBA00023235"/>
    </source>
</evidence>
<accession>A0A517MLY3</accession>
<protein>
    <submittedName>
        <fullName evidence="3">Cellobiose 2-epimerase</fullName>
        <ecNumber evidence="3">5.1.3.11</ecNumber>
    </submittedName>
</protein>
<dbReference type="EC" id="5.1.3.11" evidence="3"/>
<sequence length="396" mass="45607">MAYAPHPSLPTASLLSTYRDGLLENTLPFWLNHACDQQHGGFFGSLDERGQVIDTDKSIWQQGRFTWLLAELANNLSPDPTWVQWAKSGADFLDTHGFDPEDGRMFFQVTRDGIPLRKRRYSFSEAFAAIAYGELAQLFNDTNYRDKALACFQTFQNHLANPPGPAKFTNARPTRGIGGAMITINIAQQLRESIKLESANAIIDQAIAEIETFHVHNDIECVVETVSPEGKRIDHFDGRTLNPGHAIEAAWFIMWEGKVRQDSRLIELGCRMLDWMWERGWDQEFGGILYFTSLDEAPIQEYWQDMKFWWPHNETIIATLLAAILTGDPKYVRWHQQVHDWSYQHFADPTNGEWFGYLRRDGAISNRLKGNLWKGPFHLPRMEWICWQMLAELPAS</sequence>
<dbReference type="InterPro" id="IPR012341">
    <property type="entry name" value="6hp_glycosidase-like_sf"/>
</dbReference>
<dbReference type="KEGG" id="rml:FF011L_46610"/>
<name>A0A517MLY3_9BACT</name>
<dbReference type="InterPro" id="IPR010819">
    <property type="entry name" value="AGE/CE"/>
</dbReference>
<dbReference type="InterPro" id="IPR008928">
    <property type="entry name" value="6-hairpin_glycosidase_sf"/>
</dbReference>
<dbReference type="Proteomes" id="UP000320672">
    <property type="component" value="Chromosome"/>
</dbReference>
<keyword evidence="4" id="KW-1185">Reference proteome</keyword>
<dbReference type="OrthoDB" id="5141876at2"/>
<dbReference type="EMBL" id="CP036262">
    <property type="protein sequence ID" value="QDS95860.1"/>
    <property type="molecule type" value="Genomic_DNA"/>
</dbReference>
<keyword evidence="2 3" id="KW-0413">Isomerase</keyword>
<organism evidence="3 4">
    <name type="scientific">Roseimaritima multifibrata</name>
    <dbReference type="NCBI Taxonomy" id="1930274"/>
    <lineage>
        <taxon>Bacteria</taxon>
        <taxon>Pseudomonadati</taxon>
        <taxon>Planctomycetota</taxon>
        <taxon>Planctomycetia</taxon>
        <taxon>Pirellulales</taxon>
        <taxon>Pirellulaceae</taxon>
        <taxon>Roseimaritima</taxon>
    </lineage>
</organism>
<dbReference type="Pfam" id="PF07221">
    <property type="entry name" value="GlcNAc_2-epim"/>
    <property type="match status" value="1"/>
</dbReference>
<dbReference type="GO" id="GO:0005975">
    <property type="term" value="P:carbohydrate metabolic process"/>
    <property type="evidence" value="ECO:0007669"/>
    <property type="project" value="InterPro"/>
</dbReference>
<evidence type="ECO:0000256" key="1">
    <source>
        <dbReference type="ARBA" id="ARBA00008558"/>
    </source>
</evidence>
<dbReference type="GO" id="GO:0047736">
    <property type="term" value="F:cellobiose epimerase activity"/>
    <property type="evidence" value="ECO:0007669"/>
    <property type="project" value="UniProtKB-EC"/>
</dbReference>
<dbReference type="PANTHER" id="PTHR15108">
    <property type="entry name" value="N-ACYLGLUCOSAMINE-2-EPIMERASE"/>
    <property type="match status" value="1"/>
</dbReference>
<dbReference type="RefSeq" id="WP_145354086.1">
    <property type="nucleotide sequence ID" value="NZ_CP036262.1"/>
</dbReference>